<dbReference type="Proteomes" id="UP000005939">
    <property type="component" value="Unassembled WGS sequence"/>
</dbReference>
<gene>
    <name evidence="1" type="ORF">CIN_20840</name>
</gene>
<accession>G6F388</accession>
<comment type="caution">
    <text evidence="1">The sequence shown here is derived from an EMBL/GenBank/DDBJ whole genome shotgun (WGS) entry which is preliminary data.</text>
</comment>
<organism evidence="1 2">
    <name type="scientific">Commensalibacter intestini A911</name>
    <dbReference type="NCBI Taxonomy" id="1088868"/>
    <lineage>
        <taxon>Bacteria</taxon>
        <taxon>Pseudomonadati</taxon>
        <taxon>Pseudomonadota</taxon>
        <taxon>Alphaproteobacteria</taxon>
        <taxon>Acetobacterales</taxon>
        <taxon>Acetobacteraceae</taxon>
    </lineage>
</organism>
<evidence type="ECO:0008006" key="3">
    <source>
        <dbReference type="Google" id="ProtNLM"/>
    </source>
</evidence>
<name>G6F388_9PROT</name>
<dbReference type="RefSeq" id="WP_008855074.1">
    <property type="nucleotide sequence ID" value="NZ_AGFR01000013.1"/>
</dbReference>
<sequence>METTKKVIGYKELAEILGCSPKYLPVLRREHPERVPPHTRTSKTKWHVDTVNEWLKDDKNNKSSRGRPKNKYNIF</sequence>
<dbReference type="EMBL" id="AGFR01000013">
    <property type="protein sequence ID" value="EHD12971.1"/>
    <property type="molecule type" value="Genomic_DNA"/>
</dbReference>
<evidence type="ECO:0000313" key="2">
    <source>
        <dbReference type="Proteomes" id="UP000005939"/>
    </source>
</evidence>
<dbReference type="AlphaFoldDB" id="G6F388"/>
<reference evidence="1 2" key="1">
    <citation type="submission" date="2011-10" db="EMBL/GenBank/DDBJ databases">
        <title>Genome Sequence of Commensalibacter intestini A911, isolated from Drosophila gut.</title>
        <authorList>
            <person name="Lee W.-J."/>
            <person name="Kim E.-K."/>
        </authorList>
    </citation>
    <scope>NUCLEOTIDE SEQUENCE [LARGE SCALE GENOMIC DNA]</scope>
    <source>
        <strain evidence="1 2">A911</strain>
    </source>
</reference>
<protein>
    <recommendedName>
        <fullName evidence="3">Helix-turn-helix domain-containing protein</fullName>
    </recommendedName>
</protein>
<evidence type="ECO:0000313" key="1">
    <source>
        <dbReference type="EMBL" id="EHD12971.1"/>
    </source>
</evidence>
<proteinExistence type="predicted"/>